<keyword evidence="4 9" id="KW-0489">Methyltransferase</keyword>
<comment type="similarity">
    <text evidence="2 9">Belongs to the MGMT family.</text>
</comment>
<dbReference type="Proteomes" id="UP000014977">
    <property type="component" value="Unassembled WGS sequence"/>
</dbReference>
<accession>S7V771</accession>
<feature type="domain" description="Methylated-DNA-[protein]-cysteine S-methyltransferase DNA binding" evidence="10">
    <location>
        <begin position="75"/>
        <end position="154"/>
    </location>
</feature>
<evidence type="ECO:0000256" key="7">
    <source>
        <dbReference type="ARBA" id="ARBA00023204"/>
    </source>
</evidence>
<dbReference type="GO" id="GO:0032259">
    <property type="term" value="P:methylation"/>
    <property type="evidence" value="ECO:0007669"/>
    <property type="project" value="UniProtKB-KW"/>
</dbReference>
<comment type="subcellular location">
    <subcellularLocation>
        <location evidence="9">Cytoplasm</location>
    </subcellularLocation>
</comment>
<name>S7V771_DESML</name>
<dbReference type="FunFam" id="1.10.10.10:FF:000214">
    <property type="entry name" value="Methylated-DNA--protein-cysteine methyltransferase"/>
    <property type="match status" value="1"/>
</dbReference>
<comment type="miscellaneous">
    <text evidence="9">This enzyme catalyzes only one turnover and therefore is not strictly catalytic. According to one definition, an enzyme is a biocatalyst that acts repeatedly and over many reaction cycles.</text>
</comment>
<evidence type="ECO:0000313" key="12">
    <source>
        <dbReference type="EMBL" id="EPR42509.1"/>
    </source>
</evidence>
<evidence type="ECO:0000256" key="9">
    <source>
        <dbReference type="HAMAP-Rule" id="MF_00772"/>
    </source>
</evidence>
<protein>
    <recommendedName>
        <fullName evidence="9">Methylated-DNA--protein-cysteine methyltransferase</fullName>
        <ecNumber evidence="9">2.1.1.63</ecNumber>
    </recommendedName>
    <alternativeName>
        <fullName evidence="9">6-O-methylguanine-DNA methyltransferase</fullName>
        <shortName evidence="9">MGMT</shortName>
    </alternativeName>
    <alternativeName>
        <fullName evidence="9">O-6-methylguanine-DNA-alkyltransferase</fullName>
    </alternativeName>
</protein>
<evidence type="ECO:0000256" key="4">
    <source>
        <dbReference type="ARBA" id="ARBA00022603"/>
    </source>
</evidence>
<dbReference type="GO" id="GO:0005737">
    <property type="term" value="C:cytoplasm"/>
    <property type="evidence" value="ECO:0007669"/>
    <property type="project" value="UniProtKB-SubCell"/>
</dbReference>
<dbReference type="SUPFAM" id="SSF46767">
    <property type="entry name" value="Methylated DNA-protein cysteine methyltransferase, C-terminal domain"/>
    <property type="match status" value="1"/>
</dbReference>
<sequence>MMYHWIMDSPVGGLLLEGYDDRLHFIHFDASPPPIPHLGSKQAESPFREAIRQLSAYFSGELKTFSLDIHLEGTPFQLKVWQALREIPYGRTASYGDIARRIDNPRASRAVGGANHRNPLPIVIPCHRVIGADGRLVGFGGGITVKESLLNLEKAYLKGQNRA</sequence>
<dbReference type="PANTHER" id="PTHR10815:SF5">
    <property type="entry name" value="METHYLATED-DNA--PROTEIN-CYSTEINE METHYLTRANSFERASE"/>
    <property type="match status" value="1"/>
</dbReference>
<dbReference type="InterPro" id="IPR036217">
    <property type="entry name" value="MethylDNA_cys_MeTrfase_DNAb"/>
</dbReference>
<dbReference type="GO" id="GO:0003908">
    <property type="term" value="F:methylated-DNA-[protein]-cysteine S-methyltransferase activity"/>
    <property type="evidence" value="ECO:0007669"/>
    <property type="project" value="UniProtKB-UniRule"/>
</dbReference>
<dbReference type="PROSITE" id="PS00374">
    <property type="entry name" value="MGMT"/>
    <property type="match status" value="1"/>
</dbReference>
<evidence type="ECO:0000259" key="11">
    <source>
        <dbReference type="Pfam" id="PF02870"/>
    </source>
</evidence>
<dbReference type="HAMAP" id="MF_00772">
    <property type="entry name" value="OGT"/>
    <property type="match status" value="1"/>
</dbReference>
<feature type="domain" description="Methylguanine DNA methyltransferase ribonuclease-like" evidence="11">
    <location>
        <begin position="2"/>
        <end position="69"/>
    </location>
</feature>
<evidence type="ECO:0000256" key="5">
    <source>
        <dbReference type="ARBA" id="ARBA00022679"/>
    </source>
</evidence>
<keyword evidence="5 9" id="KW-0808">Transferase</keyword>
<organism evidence="12 13">
    <name type="scientific">Desulfococcus multivorans DSM 2059</name>
    <dbReference type="NCBI Taxonomy" id="1121405"/>
    <lineage>
        <taxon>Bacteria</taxon>
        <taxon>Pseudomonadati</taxon>
        <taxon>Thermodesulfobacteriota</taxon>
        <taxon>Desulfobacteria</taxon>
        <taxon>Desulfobacterales</taxon>
        <taxon>Desulfococcaceae</taxon>
        <taxon>Desulfococcus</taxon>
    </lineage>
</organism>
<dbReference type="Gene3D" id="1.10.10.10">
    <property type="entry name" value="Winged helix-like DNA-binding domain superfamily/Winged helix DNA-binding domain"/>
    <property type="match status" value="1"/>
</dbReference>
<keyword evidence="13" id="KW-1185">Reference proteome</keyword>
<evidence type="ECO:0000256" key="3">
    <source>
        <dbReference type="ARBA" id="ARBA00022490"/>
    </source>
</evidence>
<comment type="function">
    <text evidence="9">Involved in the cellular defense against the biological effects of O6-methylguanine (O6-MeG) and O4-methylthymine (O4-MeT) in DNA. Repairs the methylated nucleobase in DNA by stoichiometrically transferring the methyl group to a cysteine residue in the enzyme. This is a suicide reaction: the enzyme is irreversibly inactivated.</text>
</comment>
<keyword evidence="6 9" id="KW-0227">DNA damage</keyword>
<dbReference type="AlphaFoldDB" id="S7V771"/>
<dbReference type="Gene3D" id="3.30.160.70">
    <property type="entry name" value="Methylated DNA-protein cysteine methyltransferase domain"/>
    <property type="match status" value="1"/>
</dbReference>
<dbReference type="Pfam" id="PF01035">
    <property type="entry name" value="DNA_binding_1"/>
    <property type="match status" value="1"/>
</dbReference>
<dbReference type="Pfam" id="PF02870">
    <property type="entry name" value="Methyltransf_1N"/>
    <property type="match status" value="1"/>
</dbReference>
<comment type="catalytic activity">
    <reaction evidence="1 9">
        <text>a 4-O-methyl-thymidine in DNA + L-cysteinyl-[protein] = a thymidine in DNA + S-methyl-L-cysteinyl-[protein]</text>
        <dbReference type="Rhea" id="RHEA:53428"/>
        <dbReference type="Rhea" id="RHEA-COMP:10131"/>
        <dbReference type="Rhea" id="RHEA-COMP:10132"/>
        <dbReference type="Rhea" id="RHEA-COMP:13555"/>
        <dbReference type="Rhea" id="RHEA-COMP:13556"/>
        <dbReference type="ChEBI" id="CHEBI:29950"/>
        <dbReference type="ChEBI" id="CHEBI:82612"/>
        <dbReference type="ChEBI" id="CHEBI:137386"/>
        <dbReference type="ChEBI" id="CHEBI:137387"/>
        <dbReference type="EC" id="2.1.1.63"/>
    </reaction>
</comment>
<dbReference type="CDD" id="cd06445">
    <property type="entry name" value="ATase"/>
    <property type="match status" value="1"/>
</dbReference>
<dbReference type="InterPro" id="IPR036631">
    <property type="entry name" value="MGMT_N_sf"/>
</dbReference>
<reference evidence="12 13" key="1">
    <citation type="journal article" date="2013" name="Genome Announc.">
        <title>Draft genome sequences for three mercury-methylating, sulfate-reducing bacteria.</title>
        <authorList>
            <person name="Brown S.D."/>
            <person name="Hurt R.A.Jr."/>
            <person name="Gilmour C.C."/>
            <person name="Elias D.A."/>
        </authorList>
    </citation>
    <scope>NUCLEOTIDE SEQUENCE [LARGE SCALE GENOMIC DNA]</scope>
    <source>
        <strain evidence="12 13">DSM 2059</strain>
    </source>
</reference>
<comment type="catalytic activity">
    <reaction evidence="8 9">
        <text>a 6-O-methyl-2'-deoxyguanosine in DNA + L-cysteinyl-[protein] = S-methyl-L-cysteinyl-[protein] + a 2'-deoxyguanosine in DNA</text>
        <dbReference type="Rhea" id="RHEA:24000"/>
        <dbReference type="Rhea" id="RHEA-COMP:10131"/>
        <dbReference type="Rhea" id="RHEA-COMP:10132"/>
        <dbReference type="Rhea" id="RHEA-COMP:11367"/>
        <dbReference type="Rhea" id="RHEA-COMP:11368"/>
        <dbReference type="ChEBI" id="CHEBI:29950"/>
        <dbReference type="ChEBI" id="CHEBI:82612"/>
        <dbReference type="ChEBI" id="CHEBI:85445"/>
        <dbReference type="ChEBI" id="CHEBI:85448"/>
        <dbReference type="EC" id="2.1.1.63"/>
    </reaction>
</comment>
<comment type="caution">
    <text evidence="12">The sequence shown here is derived from an EMBL/GenBank/DDBJ whole genome shotgun (WGS) entry which is preliminary data.</text>
</comment>
<keyword evidence="3 9" id="KW-0963">Cytoplasm</keyword>
<dbReference type="SUPFAM" id="SSF53155">
    <property type="entry name" value="Methylated DNA-protein cysteine methyltransferase domain"/>
    <property type="match status" value="1"/>
</dbReference>
<dbReference type="InterPro" id="IPR023546">
    <property type="entry name" value="MGMT"/>
</dbReference>
<dbReference type="PANTHER" id="PTHR10815">
    <property type="entry name" value="METHYLATED-DNA--PROTEIN-CYSTEINE METHYLTRANSFERASE"/>
    <property type="match status" value="1"/>
</dbReference>
<dbReference type="InterPro" id="IPR014048">
    <property type="entry name" value="MethylDNA_cys_MeTrfase_DNA-bd"/>
</dbReference>
<dbReference type="STRING" id="897.B2D07_07245"/>
<evidence type="ECO:0000256" key="1">
    <source>
        <dbReference type="ARBA" id="ARBA00001286"/>
    </source>
</evidence>
<proteinExistence type="inferred from homology"/>
<evidence type="ECO:0000256" key="6">
    <source>
        <dbReference type="ARBA" id="ARBA00022763"/>
    </source>
</evidence>
<keyword evidence="7 9" id="KW-0234">DNA repair</keyword>
<dbReference type="eggNOG" id="COG0350">
    <property type="taxonomic scope" value="Bacteria"/>
</dbReference>
<dbReference type="EMBL" id="ATHJ01000065">
    <property type="protein sequence ID" value="EPR42509.1"/>
    <property type="molecule type" value="Genomic_DNA"/>
</dbReference>
<dbReference type="InterPro" id="IPR036388">
    <property type="entry name" value="WH-like_DNA-bd_sf"/>
</dbReference>
<dbReference type="InterPro" id="IPR008332">
    <property type="entry name" value="MethylG_MeTrfase_N"/>
</dbReference>
<evidence type="ECO:0000259" key="10">
    <source>
        <dbReference type="Pfam" id="PF01035"/>
    </source>
</evidence>
<evidence type="ECO:0000256" key="8">
    <source>
        <dbReference type="ARBA" id="ARBA00049348"/>
    </source>
</evidence>
<dbReference type="NCBIfam" id="TIGR00589">
    <property type="entry name" value="ogt"/>
    <property type="match status" value="1"/>
</dbReference>
<dbReference type="PATRIC" id="fig|1121405.3.peg.1079"/>
<dbReference type="InterPro" id="IPR001497">
    <property type="entry name" value="MethylDNA_cys_MeTrfase_AS"/>
</dbReference>
<dbReference type="EC" id="2.1.1.63" evidence="9"/>
<gene>
    <name evidence="12" type="ORF">dsmv_1635</name>
</gene>
<evidence type="ECO:0000313" key="13">
    <source>
        <dbReference type="Proteomes" id="UP000014977"/>
    </source>
</evidence>
<feature type="active site" description="Nucleophile; methyl group acceptor" evidence="9">
    <location>
        <position position="126"/>
    </location>
</feature>
<evidence type="ECO:0000256" key="2">
    <source>
        <dbReference type="ARBA" id="ARBA00008711"/>
    </source>
</evidence>
<dbReference type="GO" id="GO:0006307">
    <property type="term" value="P:DNA alkylation repair"/>
    <property type="evidence" value="ECO:0007669"/>
    <property type="project" value="UniProtKB-UniRule"/>
</dbReference>